<dbReference type="Proteomes" id="UP000663868">
    <property type="component" value="Unassembled WGS sequence"/>
</dbReference>
<dbReference type="Gene3D" id="2.30.30.40">
    <property type="entry name" value="SH3 Domains"/>
    <property type="match status" value="1"/>
</dbReference>
<gene>
    <name evidence="2" type="ORF">IZO911_LOCUS18826</name>
    <name evidence="3" type="ORF">KXQ929_LOCUS40514</name>
</gene>
<evidence type="ECO:0000313" key="2">
    <source>
        <dbReference type="EMBL" id="CAF1022895.1"/>
    </source>
</evidence>
<dbReference type="EMBL" id="CAJOBB010008451">
    <property type="protein sequence ID" value="CAF4208566.1"/>
    <property type="molecule type" value="Genomic_DNA"/>
</dbReference>
<evidence type="ECO:0000313" key="4">
    <source>
        <dbReference type="Proteomes" id="UP000663860"/>
    </source>
</evidence>
<dbReference type="SUPFAM" id="SSF50044">
    <property type="entry name" value="SH3-domain"/>
    <property type="match status" value="1"/>
</dbReference>
<evidence type="ECO:0000256" key="1">
    <source>
        <dbReference type="SAM" id="MobiDB-lite"/>
    </source>
</evidence>
<feature type="region of interest" description="Disordered" evidence="1">
    <location>
        <begin position="44"/>
        <end position="82"/>
    </location>
</feature>
<accession>A0A814IFU8</accession>
<comment type="caution">
    <text evidence="2">The sequence shown here is derived from an EMBL/GenBank/DDBJ whole genome shotgun (WGS) entry which is preliminary data.</text>
</comment>
<organism evidence="2 4">
    <name type="scientific">Adineta steineri</name>
    <dbReference type="NCBI Taxonomy" id="433720"/>
    <lineage>
        <taxon>Eukaryota</taxon>
        <taxon>Metazoa</taxon>
        <taxon>Spiralia</taxon>
        <taxon>Gnathifera</taxon>
        <taxon>Rotifera</taxon>
        <taxon>Eurotatoria</taxon>
        <taxon>Bdelloidea</taxon>
        <taxon>Adinetida</taxon>
        <taxon>Adinetidae</taxon>
        <taxon>Adineta</taxon>
    </lineage>
</organism>
<reference evidence="2" key="1">
    <citation type="submission" date="2021-02" db="EMBL/GenBank/DDBJ databases">
        <authorList>
            <person name="Nowell W R."/>
        </authorList>
    </citation>
    <scope>NUCLEOTIDE SEQUENCE</scope>
</reference>
<dbReference type="Proteomes" id="UP000663860">
    <property type="component" value="Unassembled WGS sequence"/>
</dbReference>
<evidence type="ECO:0000313" key="3">
    <source>
        <dbReference type="EMBL" id="CAF4208566.1"/>
    </source>
</evidence>
<dbReference type="AlphaFoldDB" id="A0A814IFU8"/>
<dbReference type="InterPro" id="IPR036028">
    <property type="entry name" value="SH3-like_dom_sf"/>
</dbReference>
<sequence>MVKRYLFLVYQSTKSCWFLGTIDHIHKGLIPANYVQPLRTKTSSNTTFQSQTPYNVNSDISSPNTNISQSTIQGGTSNSLLI</sequence>
<name>A0A814IFU8_9BILA</name>
<dbReference type="EMBL" id="CAJNOE010000184">
    <property type="protein sequence ID" value="CAF1022895.1"/>
    <property type="molecule type" value="Genomic_DNA"/>
</dbReference>
<proteinExistence type="predicted"/>
<protein>
    <submittedName>
        <fullName evidence="2">Uncharacterized protein</fullName>
    </submittedName>
</protein>